<reference evidence="2 3" key="1">
    <citation type="submission" date="2019-03" db="EMBL/GenBank/DDBJ databases">
        <title>Deep-cultivation of Planctomycetes and their phenomic and genomic characterization uncovers novel biology.</title>
        <authorList>
            <person name="Wiegand S."/>
            <person name="Jogler M."/>
            <person name="Boedeker C."/>
            <person name="Pinto D."/>
            <person name="Vollmers J."/>
            <person name="Rivas-Marin E."/>
            <person name="Kohn T."/>
            <person name="Peeters S.H."/>
            <person name="Heuer A."/>
            <person name="Rast P."/>
            <person name="Oberbeckmann S."/>
            <person name="Bunk B."/>
            <person name="Jeske O."/>
            <person name="Meyerdierks A."/>
            <person name="Storesund J.E."/>
            <person name="Kallscheuer N."/>
            <person name="Luecker S."/>
            <person name="Lage O.M."/>
            <person name="Pohl T."/>
            <person name="Merkel B.J."/>
            <person name="Hornburger P."/>
            <person name="Mueller R.-W."/>
            <person name="Bruemmer F."/>
            <person name="Labrenz M."/>
            <person name="Spormann A.M."/>
            <person name="Op den Camp H."/>
            <person name="Overmann J."/>
            <person name="Amann R."/>
            <person name="Jetten M.S.M."/>
            <person name="Mascher T."/>
            <person name="Medema M.H."/>
            <person name="Devos D.P."/>
            <person name="Kaster A.-K."/>
            <person name="Ovreas L."/>
            <person name="Rohde M."/>
            <person name="Galperin M.Y."/>
            <person name="Jogler C."/>
        </authorList>
    </citation>
    <scope>NUCLEOTIDE SEQUENCE [LARGE SCALE GENOMIC DNA]</scope>
    <source>
        <strain evidence="2 3">Enr13</strain>
    </source>
</reference>
<evidence type="ECO:0000256" key="1">
    <source>
        <dbReference type="SAM" id="MobiDB-lite"/>
    </source>
</evidence>
<protein>
    <submittedName>
        <fullName evidence="2">Uncharacterized protein</fullName>
    </submittedName>
</protein>
<dbReference type="Proteomes" id="UP000319004">
    <property type="component" value="Chromosome"/>
</dbReference>
<accession>A0A518HNK8</accession>
<proteinExistence type="predicted"/>
<gene>
    <name evidence="2" type="ORF">Enr13x_22560</name>
</gene>
<sequence length="267" mass="29334">MSPIGPRGPIAAPPSRGTACTAGAGPEGPAYGCCTPALPGGRRPVYRARARDAGHGNRTHGTHTTYESYRSHRSYFSTAIPGHRLWRWRRPRRAGVRLLYAGPSGRAPPGLPGARRALATEIGPIGRIRPMSPIGPMGPIASTAIPGHRLRRWRRPRRTGVRLLYAGQKGPAYGWCTPALPGGRRPVYRARARDAGHGNRTHGTHTTYESYRSHRSYFSTAIPGHRLWRWRRPRRAGVRSVYAGPSGRAPPGLPGAREGRWPREKDQ</sequence>
<feature type="region of interest" description="Disordered" evidence="1">
    <location>
        <begin position="1"/>
        <end position="21"/>
    </location>
</feature>
<name>A0A518HNK8_9BACT</name>
<feature type="compositionally biased region" description="Low complexity" evidence="1">
    <location>
        <begin position="1"/>
        <end position="16"/>
    </location>
</feature>
<organism evidence="2 3">
    <name type="scientific">Stieleria neptunia</name>
    <dbReference type="NCBI Taxonomy" id="2527979"/>
    <lineage>
        <taxon>Bacteria</taxon>
        <taxon>Pseudomonadati</taxon>
        <taxon>Planctomycetota</taxon>
        <taxon>Planctomycetia</taxon>
        <taxon>Pirellulales</taxon>
        <taxon>Pirellulaceae</taxon>
        <taxon>Stieleria</taxon>
    </lineage>
</organism>
<feature type="compositionally biased region" description="Basic and acidic residues" evidence="1">
    <location>
        <begin position="257"/>
        <end position="267"/>
    </location>
</feature>
<evidence type="ECO:0000313" key="2">
    <source>
        <dbReference type="EMBL" id="QDV42409.1"/>
    </source>
</evidence>
<feature type="region of interest" description="Disordered" evidence="1">
    <location>
        <begin position="240"/>
        <end position="267"/>
    </location>
</feature>
<keyword evidence="3" id="KW-1185">Reference proteome</keyword>
<evidence type="ECO:0000313" key="3">
    <source>
        <dbReference type="Proteomes" id="UP000319004"/>
    </source>
</evidence>
<dbReference type="EMBL" id="CP037423">
    <property type="protein sequence ID" value="QDV42409.1"/>
    <property type="molecule type" value="Genomic_DNA"/>
</dbReference>
<dbReference type="KEGG" id="snep:Enr13x_22560"/>
<dbReference type="AlphaFoldDB" id="A0A518HNK8"/>